<evidence type="ECO:0000313" key="3">
    <source>
        <dbReference type="Proteomes" id="UP001163046"/>
    </source>
</evidence>
<protein>
    <submittedName>
        <fullName evidence="2">Uncharacterized protein</fullName>
    </submittedName>
</protein>
<dbReference type="Proteomes" id="UP001163046">
    <property type="component" value="Unassembled WGS sequence"/>
</dbReference>
<gene>
    <name evidence="2" type="ORF">OS493_017658</name>
</gene>
<sequence length="352" mass="39496">MNMRGLFKSEFLNITQKAANYVVINGFGRLPSKYQETLLELRCEVFENIDGFLANIESFSSTSCGFCAILEPEIKVDNQFSWSSFASQERIHNISVNTTISQIQEIPVARKRTEEQTRPIFEQPSLQYCLGPGTHGQRLLNSTLIRAKALSDPRLQSSRETQDYVVTSLPHRLSVHTGKTIEGESHFGIMELTWRAGTPLAPSNDETSHNAKTSNYPQLSGTPVEQKRLDMFRAVNSLHKKDSLVALSEYIKNQNIIKKNVLDKNGNLLPGSFTDAVPQPPNTTTPMSFQVSPALHSLNNDSLTSVRSDNSSGRCSRFYELAHDMTRDTLLSELNRLHLPPIWKVGGHHRSP</sequence>
<dbReference type="AlphaFoldDB" id="A0A9W9ZD03"/>
<organism evidence="2 3">
    <name type="scientific">Desmophyllum pertusum</name>
    <dbReference type="NCBI Taxonomy" id="174260"/>
    <lineage>
        <taxon>Eukaryota</taxon>
        <taxon>Metazoa</taxon>
        <taxon>Cnidaria</taxon>
        <taxon>Anthozoa</taxon>
        <taxon>Hexacorallia</taxon>
        <taxon>Scleractinia</taxon>
        <taxon>Caryophylliina</taxon>
        <taxon>Caryophylliidae</taxon>
        <taxon>Desmophyllum</taxon>
    </lineage>
</organism>
<keyword evidence="3" id="KW-1185">Reference proteome</keyword>
<feature type="region of interest" description="Disordered" evidence="1">
    <location>
        <begin position="200"/>
        <end position="221"/>
    </location>
</feature>
<evidence type="ECO:0000256" key="1">
    <source>
        <dbReference type="SAM" id="MobiDB-lite"/>
    </source>
</evidence>
<accession>A0A9W9ZD03</accession>
<comment type="caution">
    <text evidence="2">The sequence shown here is derived from an EMBL/GenBank/DDBJ whole genome shotgun (WGS) entry which is preliminary data.</text>
</comment>
<evidence type="ECO:0000313" key="2">
    <source>
        <dbReference type="EMBL" id="KAJ7379160.1"/>
    </source>
</evidence>
<dbReference type="EMBL" id="MU826359">
    <property type="protein sequence ID" value="KAJ7379160.1"/>
    <property type="molecule type" value="Genomic_DNA"/>
</dbReference>
<feature type="compositionally biased region" description="Polar residues" evidence="1">
    <location>
        <begin position="210"/>
        <end position="221"/>
    </location>
</feature>
<name>A0A9W9ZD03_9CNID</name>
<proteinExistence type="predicted"/>
<reference evidence="2" key="1">
    <citation type="submission" date="2023-01" db="EMBL/GenBank/DDBJ databases">
        <title>Genome assembly of the deep-sea coral Lophelia pertusa.</title>
        <authorList>
            <person name="Herrera S."/>
            <person name="Cordes E."/>
        </authorList>
    </citation>
    <scope>NUCLEOTIDE SEQUENCE</scope>
    <source>
        <strain evidence="2">USNM1676648</strain>
        <tissue evidence="2">Polyp</tissue>
    </source>
</reference>